<feature type="signal peptide" evidence="1">
    <location>
        <begin position="1"/>
        <end position="29"/>
    </location>
</feature>
<dbReference type="RefSeq" id="WP_334659319.1">
    <property type="nucleotide sequence ID" value="NZ_JARULZ010000001.1"/>
</dbReference>
<dbReference type="EMBL" id="JARULZ010000001">
    <property type="protein sequence ID" value="MEH0635621.1"/>
    <property type="molecule type" value="Genomic_DNA"/>
</dbReference>
<protein>
    <submittedName>
        <fullName evidence="2">Molybdenum ABC transporter substrate-binding protein</fullName>
    </submittedName>
</protein>
<gene>
    <name evidence="2" type="ORF">QBA35_20215</name>
</gene>
<organism evidence="2 3">
    <name type="scientific">Streptomyces bottropensis</name>
    <dbReference type="NCBI Taxonomy" id="42235"/>
    <lineage>
        <taxon>Bacteria</taxon>
        <taxon>Bacillati</taxon>
        <taxon>Actinomycetota</taxon>
        <taxon>Actinomycetes</taxon>
        <taxon>Kitasatosporales</taxon>
        <taxon>Streptomycetaceae</taxon>
        <taxon>Streptomyces</taxon>
    </lineage>
</organism>
<sequence>MTYHPMSRVRRTALAAAAAGLLALTTACATGPTTRKEVCDKYDDLGGRLMGIGGVIGNPVFWAAGDLADLAERYEGPEDLSADAERLDEISDADETDTTQLSNATQNIAALCGHPLGMGQTTP</sequence>
<accession>A0ABU8APK4</accession>
<dbReference type="Proteomes" id="UP001310290">
    <property type="component" value="Unassembled WGS sequence"/>
</dbReference>
<reference evidence="2" key="1">
    <citation type="submission" date="2023-04" db="EMBL/GenBank/DDBJ databases">
        <title>Genomic diversity of scab-causing Streptomyces spp. in the province of Quebec, Canada.</title>
        <authorList>
            <person name="Biessy A."/>
            <person name="Cadieux M."/>
            <person name="Ciotola M."/>
            <person name="Filion M."/>
        </authorList>
    </citation>
    <scope>NUCLEOTIDE SEQUENCE</scope>
    <source>
        <strain evidence="2">B21-115</strain>
    </source>
</reference>
<feature type="chain" id="PRO_5045293974" evidence="1">
    <location>
        <begin position="30"/>
        <end position="123"/>
    </location>
</feature>
<proteinExistence type="predicted"/>
<name>A0ABU8APK4_9ACTN</name>
<keyword evidence="3" id="KW-1185">Reference proteome</keyword>
<evidence type="ECO:0000313" key="3">
    <source>
        <dbReference type="Proteomes" id="UP001310290"/>
    </source>
</evidence>
<evidence type="ECO:0000313" key="2">
    <source>
        <dbReference type="EMBL" id="MEH0635621.1"/>
    </source>
</evidence>
<evidence type="ECO:0000256" key="1">
    <source>
        <dbReference type="SAM" id="SignalP"/>
    </source>
</evidence>
<keyword evidence="1" id="KW-0732">Signal</keyword>
<comment type="caution">
    <text evidence="2">The sequence shown here is derived from an EMBL/GenBank/DDBJ whole genome shotgun (WGS) entry which is preliminary data.</text>
</comment>